<feature type="domain" description="NACHT" evidence="2">
    <location>
        <begin position="111"/>
        <end position="272"/>
    </location>
</feature>
<dbReference type="EMBL" id="QPFP01000037">
    <property type="protein sequence ID" value="TEB27822.1"/>
    <property type="molecule type" value="Genomic_DNA"/>
</dbReference>
<keyword evidence="4" id="KW-1185">Reference proteome</keyword>
<keyword evidence="1" id="KW-0677">Repeat</keyword>
<dbReference type="SUPFAM" id="SSF52540">
    <property type="entry name" value="P-loop containing nucleoside triphosphate hydrolases"/>
    <property type="match status" value="1"/>
</dbReference>
<dbReference type="Gene3D" id="3.40.50.300">
    <property type="entry name" value="P-loop containing nucleotide triphosphate hydrolases"/>
    <property type="match status" value="1"/>
</dbReference>
<dbReference type="Pfam" id="PF24883">
    <property type="entry name" value="NPHP3_N"/>
    <property type="match status" value="1"/>
</dbReference>
<comment type="caution">
    <text evidence="3">The sequence shown here is derived from an EMBL/GenBank/DDBJ whole genome shotgun (WGS) entry which is preliminary data.</text>
</comment>
<evidence type="ECO:0000256" key="1">
    <source>
        <dbReference type="ARBA" id="ARBA00022737"/>
    </source>
</evidence>
<organism evidence="3 4">
    <name type="scientific">Coprinellus micaceus</name>
    <name type="common">Glistening ink-cap mushroom</name>
    <name type="synonym">Coprinus micaceus</name>
    <dbReference type="NCBI Taxonomy" id="71717"/>
    <lineage>
        <taxon>Eukaryota</taxon>
        <taxon>Fungi</taxon>
        <taxon>Dikarya</taxon>
        <taxon>Basidiomycota</taxon>
        <taxon>Agaricomycotina</taxon>
        <taxon>Agaricomycetes</taxon>
        <taxon>Agaricomycetidae</taxon>
        <taxon>Agaricales</taxon>
        <taxon>Agaricineae</taxon>
        <taxon>Psathyrellaceae</taxon>
        <taxon>Coprinellus</taxon>
    </lineage>
</organism>
<proteinExistence type="predicted"/>
<dbReference type="PANTHER" id="PTHR10039:SF14">
    <property type="entry name" value="NACHT DOMAIN-CONTAINING PROTEIN"/>
    <property type="match status" value="1"/>
</dbReference>
<protein>
    <recommendedName>
        <fullName evidence="2">NACHT domain-containing protein</fullName>
    </recommendedName>
</protein>
<dbReference type="STRING" id="71717.A0A4Y7T2H2"/>
<dbReference type="InterPro" id="IPR007111">
    <property type="entry name" value="NACHT_NTPase"/>
</dbReference>
<dbReference type="OrthoDB" id="4760524at2759"/>
<dbReference type="InterPro" id="IPR027417">
    <property type="entry name" value="P-loop_NTPase"/>
</dbReference>
<dbReference type="AlphaFoldDB" id="A0A4Y7T2H2"/>
<dbReference type="PROSITE" id="PS50837">
    <property type="entry name" value="NACHT"/>
    <property type="match status" value="1"/>
</dbReference>
<evidence type="ECO:0000313" key="4">
    <source>
        <dbReference type="Proteomes" id="UP000298030"/>
    </source>
</evidence>
<name>A0A4Y7T2H2_COPMI</name>
<gene>
    <name evidence="3" type="ORF">FA13DRAFT_858367</name>
</gene>
<reference evidence="3 4" key="1">
    <citation type="journal article" date="2019" name="Nat. Ecol. Evol.">
        <title>Megaphylogeny resolves global patterns of mushroom evolution.</title>
        <authorList>
            <person name="Varga T."/>
            <person name="Krizsan K."/>
            <person name="Foldi C."/>
            <person name="Dima B."/>
            <person name="Sanchez-Garcia M."/>
            <person name="Sanchez-Ramirez S."/>
            <person name="Szollosi G.J."/>
            <person name="Szarkandi J.G."/>
            <person name="Papp V."/>
            <person name="Albert L."/>
            <person name="Andreopoulos W."/>
            <person name="Angelini C."/>
            <person name="Antonin V."/>
            <person name="Barry K.W."/>
            <person name="Bougher N.L."/>
            <person name="Buchanan P."/>
            <person name="Buyck B."/>
            <person name="Bense V."/>
            <person name="Catcheside P."/>
            <person name="Chovatia M."/>
            <person name="Cooper J."/>
            <person name="Damon W."/>
            <person name="Desjardin D."/>
            <person name="Finy P."/>
            <person name="Geml J."/>
            <person name="Haridas S."/>
            <person name="Hughes K."/>
            <person name="Justo A."/>
            <person name="Karasinski D."/>
            <person name="Kautmanova I."/>
            <person name="Kiss B."/>
            <person name="Kocsube S."/>
            <person name="Kotiranta H."/>
            <person name="LaButti K.M."/>
            <person name="Lechner B.E."/>
            <person name="Liimatainen K."/>
            <person name="Lipzen A."/>
            <person name="Lukacs Z."/>
            <person name="Mihaltcheva S."/>
            <person name="Morgado L.N."/>
            <person name="Niskanen T."/>
            <person name="Noordeloos M.E."/>
            <person name="Ohm R.A."/>
            <person name="Ortiz-Santana B."/>
            <person name="Ovrebo C."/>
            <person name="Racz N."/>
            <person name="Riley R."/>
            <person name="Savchenko A."/>
            <person name="Shiryaev A."/>
            <person name="Soop K."/>
            <person name="Spirin V."/>
            <person name="Szebenyi C."/>
            <person name="Tomsovsky M."/>
            <person name="Tulloss R.E."/>
            <person name="Uehling J."/>
            <person name="Grigoriev I.V."/>
            <person name="Vagvolgyi C."/>
            <person name="Papp T."/>
            <person name="Martin F.M."/>
            <person name="Miettinen O."/>
            <person name="Hibbett D.S."/>
            <person name="Nagy L.G."/>
        </authorList>
    </citation>
    <scope>NUCLEOTIDE SEQUENCE [LARGE SCALE GENOMIC DNA]</scope>
    <source>
        <strain evidence="3 4">FP101781</strain>
    </source>
</reference>
<evidence type="ECO:0000313" key="3">
    <source>
        <dbReference type="EMBL" id="TEB27822.1"/>
    </source>
</evidence>
<dbReference type="InterPro" id="IPR056884">
    <property type="entry name" value="NPHP3-like_N"/>
</dbReference>
<sequence length="625" mass="71344">MAANQGPMDGAPTVAVQGSNTTNVVGNYYDNRMTTCYNCITTYDGHRVTIQSTSRIAPLDRLLEHVAHGAVHDSAERGPDAPKCHPETRTAVQGDILSWIEHGEQDDAPKRILWLSGPAGSGKTAIAGTIADECYKRGLLAASFFFSAFAGSRNRRWKKPFIATLVYRLIQHESICGLKEEVLAVIDRDPMVFERHLDQQLEELVLKPLRKVAGHSNICHWPAVIIVDGLDECETDADSSSGSDAQKEILSALSRACADTAFPFRIIIASRPEPAIRDFFSRSPDLAFNIFLDNKYNPDCDIRLFLEATFSDIRRRFNLPSTWASKDVVDLLVEQASGQFIYAATIIRFLQNPRLGSPQQLLTQVFEWRSLNDSKPFASLDLLYDRILRTSPEPLLAGKWIHFANSQRYSWSSPLHLKYILESYPGETEHVMGTLTSLVELVDENREPSFHFYHKSLLDFLRDPQRSSDLHVNGESSYRFMEDRYYRTLQERGRRSSADPPTNSLAPNFTRAFCLNLPCCIDPRRRYTSRDVEWWLANLSDQGIRIPRMFTSIHQQCKWYSCLPACGVWRKGILRHCREHGWRVLTIKETLQDRFKKLQFYGQDMFPLRCPELESAEPFPTRPEA</sequence>
<dbReference type="Proteomes" id="UP000298030">
    <property type="component" value="Unassembled WGS sequence"/>
</dbReference>
<accession>A0A4Y7T2H2</accession>
<evidence type="ECO:0000259" key="2">
    <source>
        <dbReference type="PROSITE" id="PS50837"/>
    </source>
</evidence>
<dbReference type="PANTHER" id="PTHR10039">
    <property type="entry name" value="AMELOGENIN"/>
    <property type="match status" value="1"/>
</dbReference>